<reference evidence="6 7" key="1">
    <citation type="journal article" date="2008" name="Proc. Natl. Acad. Sci. U.S.A.">
        <title>The genome of Cyanothece 51142, a unicellular diazotrophic cyanobacterium important in the marine nitrogen cycle.</title>
        <authorList>
            <person name="Welsh E.A."/>
            <person name="Liberton M."/>
            <person name="Stoeckel J."/>
            <person name="Loh T."/>
            <person name="Elvitigala T."/>
            <person name="Wang C."/>
            <person name="Wollam A."/>
            <person name="Fulton R.S."/>
            <person name="Clifton S.W."/>
            <person name="Jacobs J.M."/>
            <person name="Aurora R."/>
            <person name="Ghosh B.K."/>
            <person name="Sherman L.A."/>
            <person name="Smith R.D."/>
            <person name="Wilson R.K."/>
            <person name="Pakrasi H.B."/>
        </authorList>
    </citation>
    <scope>NUCLEOTIDE SEQUENCE [LARGE SCALE GENOMIC DNA]</scope>
    <source>
        <strain evidence="7">ATCC 51142 / BH68</strain>
        <plasmid evidence="7">A</plasmid>
    </source>
</reference>
<evidence type="ECO:0000259" key="5">
    <source>
        <dbReference type="PROSITE" id="PS50901"/>
    </source>
</evidence>
<feature type="binding site" evidence="3">
    <location>
        <begin position="1612"/>
        <end position="1619"/>
    </location>
    <ligand>
        <name>ATP</name>
        <dbReference type="ChEBI" id="CHEBI:30616"/>
    </ligand>
</feature>
<evidence type="ECO:0000256" key="3">
    <source>
        <dbReference type="PROSITE-ProRule" id="PRU00289"/>
    </source>
</evidence>
<dbReference type="CDD" id="cd01127">
    <property type="entry name" value="TrwB_TraG_TraD_VirD4"/>
    <property type="match status" value="1"/>
</dbReference>
<accession>B1X370</accession>
<dbReference type="InterPro" id="IPR003593">
    <property type="entry name" value="AAA+_ATPase"/>
</dbReference>
<evidence type="ECO:0000256" key="1">
    <source>
        <dbReference type="ARBA" id="ARBA00022741"/>
    </source>
</evidence>
<dbReference type="SUPFAM" id="SSF52540">
    <property type="entry name" value="P-loop containing nucleoside triphosphate hydrolases"/>
    <property type="match status" value="1"/>
</dbReference>
<dbReference type="EMBL" id="CP000808">
    <property type="protein sequence ID" value="ACB54581.1"/>
    <property type="molecule type" value="Genomic_DNA"/>
</dbReference>
<dbReference type="InterPro" id="IPR027417">
    <property type="entry name" value="P-loop_NTPase"/>
</dbReference>
<keyword evidence="1 3" id="KW-0547">Nucleotide-binding</keyword>
<geneLocation type="plasmid" evidence="6 7">
    <name>A</name>
</geneLocation>
<dbReference type="GO" id="GO:0005524">
    <property type="term" value="F:ATP binding"/>
    <property type="evidence" value="ECO:0007669"/>
    <property type="project" value="UniProtKB-UniRule"/>
</dbReference>
<feature type="domain" description="FtsK" evidence="5">
    <location>
        <begin position="1587"/>
        <end position="1786"/>
    </location>
</feature>
<dbReference type="InterPro" id="IPR050206">
    <property type="entry name" value="FtsK/SpoIIIE/SftA"/>
</dbReference>
<dbReference type="Gene3D" id="3.40.50.300">
    <property type="entry name" value="P-loop containing nucleotide triphosphate hydrolases"/>
    <property type="match status" value="1"/>
</dbReference>
<dbReference type="HOGENOM" id="CLU_002390_0_0_3"/>
<dbReference type="KEGG" id="cyt:cce_5235"/>
<dbReference type="OrthoDB" id="9807790at2"/>
<dbReference type="RefSeq" id="WP_009547747.1">
    <property type="nucleotide sequence ID" value="NC_010539.1"/>
</dbReference>
<dbReference type="GO" id="GO:0003677">
    <property type="term" value="F:DNA binding"/>
    <property type="evidence" value="ECO:0007669"/>
    <property type="project" value="InterPro"/>
</dbReference>
<evidence type="ECO:0000256" key="2">
    <source>
        <dbReference type="ARBA" id="ARBA00022840"/>
    </source>
</evidence>
<evidence type="ECO:0000313" key="6">
    <source>
        <dbReference type="EMBL" id="ACB54581.1"/>
    </source>
</evidence>
<name>B1X370_CROS5</name>
<proteinExistence type="predicted"/>
<feature type="compositionally biased region" description="Polar residues" evidence="4">
    <location>
        <begin position="1369"/>
        <end position="1396"/>
    </location>
</feature>
<dbReference type="Proteomes" id="UP000001203">
    <property type="component" value="Plasmid A"/>
</dbReference>
<dbReference type="PANTHER" id="PTHR22683:SF41">
    <property type="entry name" value="DNA TRANSLOCASE FTSK"/>
    <property type="match status" value="1"/>
</dbReference>
<keyword evidence="7" id="KW-1185">Reference proteome</keyword>
<dbReference type="PANTHER" id="PTHR22683">
    <property type="entry name" value="SPORULATION PROTEIN RELATED"/>
    <property type="match status" value="1"/>
</dbReference>
<dbReference type="PROSITE" id="PS50901">
    <property type="entry name" value="FTSK"/>
    <property type="match status" value="1"/>
</dbReference>
<protein>
    <recommendedName>
        <fullName evidence="5">FtsK domain-containing protein</fullName>
    </recommendedName>
</protein>
<organism evidence="6 7">
    <name type="scientific">Crocosphaera subtropica (strain ATCC 51142 / BH68)</name>
    <name type="common">Cyanothece sp. (strain ATCC 51142)</name>
    <dbReference type="NCBI Taxonomy" id="43989"/>
    <lineage>
        <taxon>Bacteria</taxon>
        <taxon>Bacillati</taxon>
        <taxon>Cyanobacteriota</taxon>
        <taxon>Cyanophyceae</taxon>
        <taxon>Oscillatoriophycideae</taxon>
        <taxon>Chroococcales</taxon>
        <taxon>Aphanothecaceae</taxon>
        <taxon>Crocosphaera</taxon>
        <taxon>Crocosphaera subtropica</taxon>
    </lineage>
</organism>
<evidence type="ECO:0000256" key="4">
    <source>
        <dbReference type="SAM" id="MobiDB-lite"/>
    </source>
</evidence>
<feature type="region of interest" description="Disordered" evidence="4">
    <location>
        <begin position="1369"/>
        <end position="1422"/>
    </location>
</feature>
<dbReference type="Pfam" id="PF01580">
    <property type="entry name" value="FtsK_SpoIIIE"/>
    <property type="match status" value="1"/>
</dbReference>
<evidence type="ECO:0000313" key="7">
    <source>
        <dbReference type="Proteomes" id="UP000001203"/>
    </source>
</evidence>
<dbReference type="InterPro" id="IPR002543">
    <property type="entry name" value="FtsK_dom"/>
</dbReference>
<sequence length="1841" mass="208815">MDSIDLIGQVATKFLRESLNTEDSDGVARFILDRLTGEQVTNICQSILATPDLSPHIKIQIPRTLVAGYDLPEAILTDEKTVHLRHAPCDRPCLLLANTNDDQGQSLKDISALGAGLLKEQIEIWVDVASEGLDLPDEQLKYWNKALKGLLAASECSLEQFANYVMDTRERIASESVPIINALGWALPALRLPRDSGYFEAIPQKTWGHAQKWQQKYQQAVSKRACLLLKQTPTRKPIEESELQSTFEKVKEDIPEQAHSIIQAFIKSPPEWNEQGKALTKFEWEIDNIHAIFSGLKTKKTDLYSLTQQFYEDEYPDSLTESELDYLETLKKRKAKEANEEDKEFYDNHRSELENDRTLKTKWDKFVYGQPIECTDFLVGLVQAFERLFDQADSQENPTQLIIKTQKSSRKSKWLELNADMGLYFCTRYRGIEQLTYPEITWETHWLFKYDELLKDEQTKNKKKYKKNVSVAKAACEIKFYVELRSCFSQELISKIQLIWKVNPNSIGMELHDDLNRLVNSNPSPFLISEVSRELVSKKGRLQGISLDDVGTLMAAYRQDRGSLVSKYDRKQDLAKLFPTALKQAVQDNRLSSESAEIIKQAWGKFKETYTKALNSWLSQEGISHPVLIHQCDDYQELLKTLLNHALGDTNRVELIEPILRLGCVEVKRGKPAAIITPWHPLRLASLSIKARQISGLLKHILSTEDVNFGDSRLFFSDLRNELTHPYYPEVCLGYKGNEPLLLYLSDTVNDYSLLEQPIKDITQQSTNEDPKKAANKLLDLMKRYLELLPHEQTNLSIILYQCDSTRLPQTVITKLSELQDNYNEARCQVILCHRDSPKLSDLYQQLIESSQTDADAFVASEGTHDFMARLRISVMSNTSSSSNGKIADIVFLQDIISRQAEIVWQPTPLSNDNPDILKHVPTRYSRKRPAAKDELKSTVYLVCPSQPSVGQTYLDAIYSSLKRVDLDCAKNQHFLPARQISFQDEDTSTVFKEVHRLGEWVVNYDDLLERRQLINQGVNVIRYQQSRSDDRNFLVSSNAPLNLLQVLVKRRLESLNLDLDETTIKTLAEQFIEQAKDISGDIILRAAKSGKYASELMGVVLSKALLLSELGEEHPVGWYFLDDYASWLGQKEGRIADILAISPQIKNEQPVLKIIISEAKYIEANGLNDARKSSQHQLRDTVERMANALFVSPGRLDRDLWLSRLGDLLLDGIEFNSTDSISIEEWRKGVRDGTIPLDLSGYSHVFISGPSDTSVSNDQIPIAKVDRCYQEIFNRETVRQLVLAIHHQQPLASIREKLGNEQPWTVSEPRFPADRVVWVNPILELPILDDSASSEKIAYIESLSTESTETIVNRTLQNENLTTINSNQKQSLVTSPQNIHPSHSINSLKTPNKAANDNHPINDFNSQQNSNGVSDYNSQSNHLNQLNYTNQNKNEEKKEVNNITQTTWASPALATWINQQTESKINEQQEKKWLETTVSTLRKALISYDLQAKVLGQRLTPNAALIRFKGSDRLNIKDIETRRSSLLTTHGLNVINILGAPGEIIVSIARPQREIISLSQVWKQREINLKAGVNLSFIIGVKEIDGELLYLNLGEEFAHLQQHAPHTLIAGATGSGKSVLLRNLLLDVCATNSPELVKIYLIDAKQGTDYFPLEDLPHLTEGIITEQYQGIEVFEKIVSEMDSRYQLFREQKVNNLLVYNQKVSAEKQLPVLLLVHDEFADWMLVEEYKNAVSSAVQRLGVKARAAGIHLIFAAQRPDNNVFPMQLRDNLGNRLILRVESVGTSEISLGQKGGECLLGKGHLAARLPGESDLIYTQVPFLSNEEFSLVAEAIKQDLSQNL</sequence>
<feature type="compositionally biased region" description="Polar residues" evidence="4">
    <location>
        <begin position="1404"/>
        <end position="1422"/>
    </location>
</feature>
<gene>
    <name evidence="6" type="ordered locus">cce_5235</name>
</gene>
<keyword evidence="2 3" id="KW-0067">ATP-binding</keyword>
<dbReference type="SMART" id="SM00382">
    <property type="entry name" value="AAA"/>
    <property type="match status" value="1"/>
</dbReference>
<keyword evidence="6" id="KW-0614">Plasmid</keyword>